<keyword evidence="1 4" id="KW-0963">Cytoplasm</keyword>
<proteinExistence type="inferred from homology"/>
<keyword evidence="2 4" id="KW-0647">Proteasome</keyword>
<comment type="caution">
    <text evidence="6">The sequence shown here is derived from an EMBL/GenBank/DDBJ whole genome shotgun (WGS) entry which is preliminary data.</text>
</comment>
<dbReference type="AlphaFoldDB" id="X6MEW7"/>
<dbReference type="GO" id="GO:0010498">
    <property type="term" value="P:proteasomal protein catabolic process"/>
    <property type="evidence" value="ECO:0007669"/>
    <property type="project" value="InterPro"/>
</dbReference>
<gene>
    <name evidence="6" type="ORF">RFI_24966</name>
</gene>
<dbReference type="GO" id="GO:0005737">
    <property type="term" value="C:cytoplasm"/>
    <property type="evidence" value="ECO:0007669"/>
    <property type="project" value="UniProtKB-SubCell"/>
</dbReference>
<dbReference type="EMBL" id="ASPP01021428">
    <property type="protein sequence ID" value="ETO12409.1"/>
    <property type="molecule type" value="Genomic_DNA"/>
</dbReference>
<evidence type="ECO:0000313" key="7">
    <source>
        <dbReference type="Proteomes" id="UP000023152"/>
    </source>
</evidence>
<keyword evidence="7" id="KW-1185">Reference proteome</keyword>
<evidence type="ECO:0000256" key="4">
    <source>
        <dbReference type="RuleBase" id="RU004203"/>
    </source>
</evidence>
<name>X6MEW7_RETFI</name>
<organism evidence="6 7">
    <name type="scientific">Reticulomyxa filosa</name>
    <dbReference type="NCBI Taxonomy" id="46433"/>
    <lineage>
        <taxon>Eukaryota</taxon>
        <taxon>Sar</taxon>
        <taxon>Rhizaria</taxon>
        <taxon>Retaria</taxon>
        <taxon>Foraminifera</taxon>
        <taxon>Monothalamids</taxon>
        <taxon>Reticulomyxidae</taxon>
        <taxon>Reticulomyxa</taxon>
    </lineage>
</organism>
<dbReference type="InterPro" id="IPR029055">
    <property type="entry name" value="Ntn_hydrolases_N"/>
</dbReference>
<dbReference type="SUPFAM" id="SSF56235">
    <property type="entry name" value="N-terminal nucleophile aminohydrolases (Ntn hydrolases)"/>
    <property type="match status" value="1"/>
</dbReference>
<evidence type="ECO:0000256" key="1">
    <source>
        <dbReference type="ARBA" id="ARBA00022490"/>
    </source>
</evidence>
<reference evidence="6 7" key="1">
    <citation type="journal article" date="2013" name="Curr. Biol.">
        <title>The Genome of the Foraminiferan Reticulomyxa filosa.</title>
        <authorList>
            <person name="Glockner G."/>
            <person name="Hulsmann N."/>
            <person name="Schleicher M."/>
            <person name="Noegel A.A."/>
            <person name="Eichinger L."/>
            <person name="Gallinger C."/>
            <person name="Pawlowski J."/>
            <person name="Sierra R."/>
            <person name="Euteneuer U."/>
            <person name="Pillet L."/>
            <person name="Moustafa A."/>
            <person name="Platzer M."/>
            <person name="Groth M."/>
            <person name="Szafranski K."/>
            <person name="Schliwa M."/>
        </authorList>
    </citation>
    <scope>NUCLEOTIDE SEQUENCE [LARGE SCALE GENOMIC DNA]</scope>
</reference>
<dbReference type="InterPro" id="IPR023333">
    <property type="entry name" value="Proteasome_suB-type"/>
</dbReference>
<dbReference type="PANTHER" id="PTHR32194:SF2">
    <property type="entry name" value="PROTEASOME SUBUNIT BETA TYPE-1"/>
    <property type="match status" value="1"/>
</dbReference>
<comment type="similarity">
    <text evidence="4">Belongs to the peptidase T1B family.</text>
</comment>
<accession>X6MEW7</accession>
<dbReference type="PANTHER" id="PTHR32194">
    <property type="entry name" value="METALLOPROTEASE TLDD"/>
    <property type="match status" value="1"/>
</dbReference>
<protein>
    <recommendedName>
        <fullName evidence="4">Proteasome subunit beta</fullName>
    </recommendedName>
</protein>
<dbReference type="GO" id="GO:0005839">
    <property type="term" value="C:proteasome core complex"/>
    <property type="evidence" value="ECO:0007669"/>
    <property type="project" value="InterPro"/>
</dbReference>
<dbReference type="Proteomes" id="UP000023152">
    <property type="component" value="Unassembled WGS sequence"/>
</dbReference>
<dbReference type="GO" id="GO:0005634">
    <property type="term" value="C:nucleus"/>
    <property type="evidence" value="ECO:0007669"/>
    <property type="project" value="UniProtKB-SubCell"/>
</dbReference>
<sequence length="240" mass="27983">MDAAFGFVGKDYALVVCDCAVPRSIVVMKQFEDKIAAARKKRGITQYTRKQNNILIGKVFELIFLIEIWANKYRNNFSEYIQRNLKWYEMRNGRKLSNHAIAHFTRNELATALRSSPYMVNLLQAGYDAKAGPCLYYIDYLASLQKVDKAAHGYCAFFLLSLFDRHWKKDMNLEDGLKLVDMCIKQLNNRFLINMKKFVVKIVDKDGTREISREAPREHKDEDVEMKEPENKLHRSPSDV</sequence>
<dbReference type="OMA" id="FTHIEEK"/>
<dbReference type="CDD" id="cd03758">
    <property type="entry name" value="proteasome_beta_type_2"/>
    <property type="match status" value="1"/>
</dbReference>
<keyword evidence="3 4" id="KW-0539">Nucleus</keyword>
<evidence type="ECO:0000256" key="5">
    <source>
        <dbReference type="SAM" id="MobiDB-lite"/>
    </source>
</evidence>
<evidence type="ECO:0000256" key="3">
    <source>
        <dbReference type="ARBA" id="ARBA00023242"/>
    </source>
</evidence>
<dbReference type="InterPro" id="IPR001353">
    <property type="entry name" value="Proteasome_sua/b"/>
</dbReference>
<evidence type="ECO:0000313" key="6">
    <source>
        <dbReference type="EMBL" id="ETO12409.1"/>
    </source>
</evidence>
<dbReference type="Pfam" id="PF00227">
    <property type="entry name" value="Proteasome"/>
    <property type="match status" value="1"/>
</dbReference>
<feature type="region of interest" description="Disordered" evidence="5">
    <location>
        <begin position="210"/>
        <end position="240"/>
    </location>
</feature>
<dbReference type="Gene3D" id="3.60.20.10">
    <property type="entry name" value="Glutamine Phosphoribosylpyrophosphate, subunit 1, domain 1"/>
    <property type="match status" value="1"/>
</dbReference>
<evidence type="ECO:0000256" key="2">
    <source>
        <dbReference type="ARBA" id="ARBA00022942"/>
    </source>
</evidence>
<comment type="subcellular location">
    <subcellularLocation>
        <location evidence="4">Cytoplasm</location>
    </subcellularLocation>
    <subcellularLocation>
        <location evidence="4">Nucleus</location>
    </subcellularLocation>
</comment>
<dbReference type="OrthoDB" id="268428at2759"/>
<comment type="subunit">
    <text evidence="4">Component of the proteasome complex.</text>
</comment>
<comment type="function">
    <text evidence="4">Component of the proteasome, a multicatalytic proteinase complex which is characterized by its ability to cleave peptides with Arg, Phe, Tyr, Leu, and Glu adjacent to the leaving group at neutral or slightly basic pH. The proteasome has an ATP-dependent proteolytic activity.</text>
</comment>
<dbReference type="InterPro" id="IPR035206">
    <property type="entry name" value="Proteasome_beta2"/>
</dbReference>